<keyword evidence="8" id="KW-1185">Reference proteome</keyword>
<feature type="domain" description="START" evidence="6">
    <location>
        <begin position="104"/>
        <end position="355"/>
    </location>
</feature>
<keyword evidence="4" id="KW-0804">Transcription</keyword>
<dbReference type="CDD" id="cd08875">
    <property type="entry name" value="START_ArGLABRA2_like"/>
    <property type="match status" value="1"/>
</dbReference>
<dbReference type="Pfam" id="PF25797">
    <property type="entry name" value="PDF2_C"/>
    <property type="match status" value="1"/>
</dbReference>
<accession>A0AAW1LK95</accession>
<keyword evidence="3" id="KW-0371">Homeobox</keyword>
<keyword evidence="2" id="KW-0238">DNA-binding</keyword>
<dbReference type="PANTHER" id="PTHR45654">
    <property type="entry name" value="HOMEOBOX-LEUCINE ZIPPER PROTEIN MERISTEM L1"/>
    <property type="match status" value="1"/>
</dbReference>
<evidence type="ECO:0000256" key="2">
    <source>
        <dbReference type="ARBA" id="ARBA00023125"/>
    </source>
</evidence>
<dbReference type="AlphaFoldDB" id="A0AAW1LK95"/>
<proteinExistence type="predicted"/>
<evidence type="ECO:0000256" key="5">
    <source>
        <dbReference type="ARBA" id="ARBA00023242"/>
    </source>
</evidence>
<evidence type="ECO:0000256" key="4">
    <source>
        <dbReference type="ARBA" id="ARBA00023163"/>
    </source>
</evidence>
<name>A0AAW1LK95_SAPOF</name>
<dbReference type="GO" id="GO:0008289">
    <property type="term" value="F:lipid binding"/>
    <property type="evidence" value="ECO:0007669"/>
    <property type="project" value="InterPro"/>
</dbReference>
<dbReference type="GO" id="GO:0003677">
    <property type="term" value="F:DNA binding"/>
    <property type="evidence" value="ECO:0007669"/>
    <property type="project" value="UniProtKB-KW"/>
</dbReference>
<sequence length="615" mass="69090">MEDESITMAISKRECSVYDDQEYNEKHNICEGDNEETNQLHSLLRLMKISNEFAIIRDSMEVFPLPGNRAEPQYDDTLRFGPQARDFGRGIRATDLLMSLSLFEDITKNNIKEHAENAMDEVTKLFTEGEPLWQHDMDIGIEVLNNAEYVRRFSPNLNTTLDEIIRIISVDAPIDHPRLEPSNGDQATREIGYVQMPALCVVEMLMDVRLWAFVFSEILSRASVLGILSPGSPGTQDGALQTMIAEYHAPSPLLPTRQSCFARYCKQFSDNMWVIVDISMDSMIDNPLMNCKRNPSGCLIQGLPDGNTQITWIEHMGAKTELVHPQFNSSVNSGLKLSAKHWVDTLSRQCQNLNIVIQQSLSGLHRAEGSPFSSDSLLRLSQRMKREFYGAVSGTKDNQYKPLPFKGGDDILIKTVDGYAQNPALITVTTSCWFPFAPQKVFRFLGDEKNRTKWDILALEHASHEVLHFYSSEGPKDIVSVTKMVDGKGNIDTLFLQEQQENSIASYIVFSPITYDSLVSLSNKGNVDDVPLLPSGFAILPDTNPAQAQQEDSKGCILTLSFQLFDSSSKTQQQVPKKTVRKLYNLVTDTISKIRGALFEPPANPNRDDVETSSW</sequence>
<evidence type="ECO:0000256" key="1">
    <source>
        <dbReference type="ARBA" id="ARBA00023015"/>
    </source>
</evidence>
<dbReference type="PROSITE" id="PS50848">
    <property type="entry name" value="START"/>
    <property type="match status" value="1"/>
</dbReference>
<gene>
    <name evidence="7" type="ORF">RND81_04G092000</name>
</gene>
<dbReference type="Gene3D" id="3.30.530.20">
    <property type="match status" value="1"/>
</dbReference>
<comment type="caution">
    <text evidence="7">The sequence shown here is derived from an EMBL/GenBank/DDBJ whole genome shotgun (WGS) entry which is preliminary data.</text>
</comment>
<protein>
    <recommendedName>
        <fullName evidence="6">START domain-containing protein</fullName>
    </recommendedName>
</protein>
<dbReference type="InterPro" id="IPR057993">
    <property type="entry name" value="HD-Zip_IV_C"/>
</dbReference>
<evidence type="ECO:0000313" key="7">
    <source>
        <dbReference type="EMBL" id="KAK9733781.1"/>
    </source>
</evidence>
<dbReference type="InterPro" id="IPR042160">
    <property type="entry name" value="HD-Zip_IV"/>
</dbReference>
<dbReference type="InterPro" id="IPR002913">
    <property type="entry name" value="START_lipid-bd_dom"/>
</dbReference>
<evidence type="ECO:0000259" key="6">
    <source>
        <dbReference type="PROSITE" id="PS50848"/>
    </source>
</evidence>
<dbReference type="Proteomes" id="UP001443914">
    <property type="component" value="Unassembled WGS sequence"/>
</dbReference>
<dbReference type="InterPro" id="IPR023393">
    <property type="entry name" value="START-like_dom_sf"/>
</dbReference>
<evidence type="ECO:0000313" key="8">
    <source>
        <dbReference type="Proteomes" id="UP001443914"/>
    </source>
</evidence>
<keyword evidence="1" id="KW-0805">Transcription regulation</keyword>
<keyword evidence="5" id="KW-0539">Nucleus</keyword>
<dbReference type="SUPFAM" id="SSF55961">
    <property type="entry name" value="Bet v1-like"/>
    <property type="match status" value="2"/>
</dbReference>
<dbReference type="EMBL" id="JBDFQZ010000004">
    <property type="protein sequence ID" value="KAK9733781.1"/>
    <property type="molecule type" value="Genomic_DNA"/>
</dbReference>
<dbReference type="SMART" id="SM00234">
    <property type="entry name" value="START"/>
    <property type="match status" value="1"/>
</dbReference>
<dbReference type="PANTHER" id="PTHR45654:SF93">
    <property type="entry name" value="HOMEOBOX-LEUCINE ZIPPER PROTEIN HDG2-RELATED"/>
    <property type="match status" value="1"/>
</dbReference>
<dbReference type="Pfam" id="PF01852">
    <property type="entry name" value="START"/>
    <property type="match status" value="1"/>
</dbReference>
<evidence type="ECO:0000256" key="3">
    <source>
        <dbReference type="ARBA" id="ARBA00023155"/>
    </source>
</evidence>
<organism evidence="7 8">
    <name type="scientific">Saponaria officinalis</name>
    <name type="common">Common soapwort</name>
    <name type="synonym">Lychnis saponaria</name>
    <dbReference type="NCBI Taxonomy" id="3572"/>
    <lineage>
        <taxon>Eukaryota</taxon>
        <taxon>Viridiplantae</taxon>
        <taxon>Streptophyta</taxon>
        <taxon>Embryophyta</taxon>
        <taxon>Tracheophyta</taxon>
        <taxon>Spermatophyta</taxon>
        <taxon>Magnoliopsida</taxon>
        <taxon>eudicotyledons</taxon>
        <taxon>Gunneridae</taxon>
        <taxon>Pentapetalae</taxon>
        <taxon>Caryophyllales</taxon>
        <taxon>Caryophyllaceae</taxon>
        <taxon>Caryophylleae</taxon>
        <taxon>Saponaria</taxon>
    </lineage>
</organism>
<reference evidence="7" key="1">
    <citation type="submission" date="2024-03" db="EMBL/GenBank/DDBJ databases">
        <title>WGS assembly of Saponaria officinalis var. Norfolk2.</title>
        <authorList>
            <person name="Jenkins J."/>
            <person name="Shu S."/>
            <person name="Grimwood J."/>
            <person name="Barry K."/>
            <person name="Goodstein D."/>
            <person name="Schmutz J."/>
            <person name="Leebens-Mack J."/>
            <person name="Osbourn A."/>
        </authorList>
    </citation>
    <scope>NUCLEOTIDE SEQUENCE [LARGE SCALE GENOMIC DNA]</scope>
    <source>
        <strain evidence="7">JIC</strain>
    </source>
</reference>